<keyword evidence="2" id="KW-1185">Reference proteome</keyword>
<gene>
    <name evidence="1" type="ORF">MSG28_003640</name>
</gene>
<dbReference type="EMBL" id="CM046105">
    <property type="protein sequence ID" value="KAI8435310.1"/>
    <property type="molecule type" value="Genomic_DNA"/>
</dbReference>
<organism evidence="1 2">
    <name type="scientific">Choristoneura fumiferana</name>
    <name type="common">Spruce budworm moth</name>
    <name type="synonym">Archips fumiferana</name>
    <dbReference type="NCBI Taxonomy" id="7141"/>
    <lineage>
        <taxon>Eukaryota</taxon>
        <taxon>Metazoa</taxon>
        <taxon>Ecdysozoa</taxon>
        <taxon>Arthropoda</taxon>
        <taxon>Hexapoda</taxon>
        <taxon>Insecta</taxon>
        <taxon>Pterygota</taxon>
        <taxon>Neoptera</taxon>
        <taxon>Endopterygota</taxon>
        <taxon>Lepidoptera</taxon>
        <taxon>Glossata</taxon>
        <taxon>Ditrysia</taxon>
        <taxon>Tortricoidea</taxon>
        <taxon>Tortricidae</taxon>
        <taxon>Tortricinae</taxon>
        <taxon>Choristoneura</taxon>
    </lineage>
</organism>
<dbReference type="Proteomes" id="UP001064048">
    <property type="component" value="Chromosome 5"/>
</dbReference>
<sequence>MKNDASTSVGCVRQIGSDGARIRFHDRKRQTHGTVAPRKPKIVMMLMVLSLLLQREGAARSDAERERRARGDWEARARAAETDAARLAAKLHAAQREISRFIRRRLFFMTRPRQAALATATTPNMSEKPREGV</sequence>
<proteinExistence type="predicted"/>
<evidence type="ECO:0000313" key="2">
    <source>
        <dbReference type="Proteomes" id="UP001064048"/>
    </source>
</evidence>
<name>A0ACC0KG54_CHOFU</name>
<evidence type="ECO:0000313" key="1">
    <source>
        <dbReference type="EMBL" id="KAI8435310.1"/>
    </source>
</evidence>
<accession>A0ACC0KG54</accession>
<reference evidence="1 2" key="1">
    <citation type="journal article" date="2022" name="Genome Biol. Evol.">
        <title>The Spruce Budworm Genome: Reconstructing the Evolutionary History of Antifreeze Proteins.</title>
        <authorList>
            <person name="Beliveau C."/>
            <person name="Gagne P."/>
            <person name="Picq S."/>
            <person name="Vernygora O."/>
            <person name="Keeling C.I."/>
            <person name="Pinkney K."/>
            <person name="Doucet D."/>
            <person name="Wen F."/>
            <person name="Johnston J.S."/>
            <person name="Maaroufi H."/>
            <person name="Boyle B."/>
            <person name="Laroche J."/>
            <person name="Dewar K."/>
            <person name="Juretic N."/>
            <person name="Blackburn G."/>
            <person name="Nisole A."/>
            <person name="Brunet B."/>
            <person name="Brandao M."/>
            <person name="Lumley L."/>
            <person name="Duan J."/>
            <person name="Quan G."/>
            <person name="Lucarotti C.J."/>
            <person name="Roe A.D."/>
            <person name="Sperling F.A.H."/>
            <person name="Levesque R.C."/>
            <person name="Cusson M."/>
        </authorList>
    </citation>
    <scope>NUCLEOTIDE SEQUENCE [LARGE SCALE GENOMIC DNA]</scope>
    <source>
        <strain evidence="1">Glfc:IPQL:Cfum</strain>
    </source>
</reference>
<protein>
    <submittedName>
        <fullName evidence="1">Uncharacterized protein</fullName>
    </submittedName>
</protein>
<comment type="caution">
    <text evidence="1">The sequence shown here is derived from an EMBL/GenBank/DDBJ whole genome shotgun (WGS) entry which is preliminary data.</text>
</comment>